<evidence type="ECO:0000313" key="1">
    <source>
        <dbReference type="EMBL" id="EDJ91717.1"/>
    </source>
</evidence>
<evidence type="ECO:0000313" key="2">
    <source>
        <dbReference type="Proteomes" id="UP000003798"/>
    </source>
</evidence>
<accession>A4N1K9</accession>
<protein>
    <submittedName>
        <fullName evidence="1">Uncharacterized protein</fullName>
    </submittedName>
</protein>
<gene>
    <name evidence="1" type="ORF">CGSHi22421_08178</name>
</gene>
<dbReference type="Proteomes" id="UP000003798">
    <property type="component" value="Unassembled WGS sequence"/>
</dbReference>
<proteinExistence type="predicted"/>
<reference evidence="1 2" key="1">
    <citation type="journal article" date="2007" name="Genome Biol.">
        <title>Characterization and modeling of the Haemophilus influenzae core and supragenomes based on the complete genomic sequences of Rd and 12 clinical nontypeable strains.</title>
        <authorList>
            <person name="Hogg J.S."/>
            <person name="Hu F.Z."/>
            <person name="Janto B."/>
            <person name="Boissy R."/>
            <person name="Hayes J."/>
            <person name="Keefe R."/>
            <person name="Post J.C."/>
            <person name="Ehrlich G.D."/>
        </authorList>
    </citation>
    <scope>NUCLEOTIDE SEQUENCE [LARGE SCALE GENOMIC DNA]</scope>
    <source>
        <strain evidence="1 2">R3021</strain>
    </source>
</reference>
<sequence>MDQITPEECASKLFEAVHLFINYSVQDYISRGIIQANEKPRFMRELWGNLNTVR</sequence>
<name>A4N1K9_HAEIF</name>
<organism evidence="1 2">
    <name type="scientific">Haemophilus influenzae R3021</name>
    <dbReference type="NCBI Taxonomy" id="375432"/>
    <lineage>
        <taxon>Bacteria</taxon>
        <taxon>Pseudomonadati</taxon>
        <taxon>Pseudomonadota</taxon>
        <taxon>Gammaproteobacteria</taxon>
        <taxon>Pasteurellales</taxon>
        <taxon>Pasteurellaceae</taxon>
        <taxon>Haemophilus</taxon>
    </lineage>
</organism>
<dbReference type="EMBL" id="AAZE01000001">
    <property type="protein sequence ID" value="EDJ91717.1"/>
    <property type="molecule type" value="Genomic_DNA"/>
</dbReference>
<dbReference type="AlphaFoldDB" id="A4N1K9"/>